<dbReference type="Pfam" id="PF04023">
    <property type="entry name" value="FeoA"/>
    <property type="match status" value="1"/>
</dbReference>
<dbReference type="InterPro" id="IPR007167">
    <property type="entry name" value="Fe-transptr_FeoA-like"/>
</dbReference>
<dbReference type="PANTHER" id="PTHR43151">
    <property type="entry name" value="FEOA FAMILY PROTEIN"/>
    <property type="match status" value="1"/>
</dbReference>
<name>A0A4D7AL15_9FIRM</name>
<dbReference type="KEGG" id="obj:EIO64_14200"/>
<evidence type="ECO:0000256" key="1">
    <source>
        <dbReference type="ARBA" id="ARBA00023004"/>
    </source>
</evidence>
<dbReference type="Proteomes" id="UP000298642">
    <property type="component" value="Chromosome"/>
</dbReference>
<dbReference type="GO" id="GO:0046914">
    <property type="term" value="F:transition metal ion binding"/>
    <property type="evidence" value="ECO:0007669"/>
    <property type="project" value="InterPro"/>
</dbReference>
<dbReference type="RefSeq" id="WP_025543494.1">
    <property type="nucleotide sequence ID" value="NZ_CAUWCU010000001.1"/>
</dbReference>
<organism evidence="3 4">
    <name type="scientific">Dysosmobacter welbionis</name>
    <dbReference type="NCBI Taxonomy" id="2093857"/>
    <lineage>
        <taxon>Bacteria</taxon>
        <taxon>Bacillati</taxon>
        <taxon>Bacillota</taxon>
        <taxon>Clostridia</taxon>
        <taxon>Eubacteriales</taxon>
        <taxon>Oscillospiraceae</taxon>
        <taxon>Dysosmobacter</taxon>
    </lineage>
</organism>
<dbReference type="GeneID" id="89521751"/>
<protein>
    <submittedName>
        <fullName evidence="3">Ferrous iron transport protein A</fullName>
    </submittedName>
</protein>
<dbReference type="InterPro" id="IPR053184">
    <property type="entry name" value="FeoA-like"/>
</dbReference>
<dbReference type="SMART" id="SM00899">
    <property type="entry name" value="FeoA"/>
    <property type="match status" value="1"/>
</dbReference>
<gene>
    <name evidence="3" type="ORF">EIO64_14200</name>
</gene>
<dbReference type="InterPro" id="IPR008988">
    <property type="entry name" value="Transcriptional_repressor_C"/>
</dbReference>
<keyword evidence="4" id="KW-1185">Reference proteome</keyword>
<accession>A0A4D7AL15</accession>
<dbReference type="PANTHER" id="PTHR43151:SF1">
    <property type="entry name" value="SSR2333 PROTEIN"/>
    <property type="match status" value="1"/>
</dbReference>
<evidence type="ECO:0000313" key="4">
    <source>
        <dbReference type="Proteomes" id="UP000298642"/>
    </source>
</evidence>
<evidence type="ECO:0000313" key="3">
    <source>
        <dbReference type="EMBL" id="QCI60224.1"/>
    </source>
</evidence>
<dbReference type="EMBL" id="CP034413">
    <property type="protein sequence ID" value="QCI60224.1"/>
    <property type="molecule type" value="Genomic_DNA"/>
</dbReference>
<reference evidence="4" key="1">
    <citation type="submission" date="2018-12" db="EMBL/GenBank/DDBJ databases">
        <title>Dusodibacter welbiota gen. nov., sp. nov., isolated from human faeces and emended description of the Oscillibacter genus.</title>
        <authorList>
            <person name="Le Roy T."/>
            <person name="Van der Smissen P."/>
            <person name="Delzenne N."/>
            <person name="Muccioli G."/>
            <person name="Collet J.F."/>
            <person name="Cani P.D."/>
        </authorList>
    </citation>
    <scope>NUCLEOTIDE SEQUENCE [LARGE SCALE GENOMIC DNA]</scope>
    <source>
        <strain evidence="4">J115</strain>
    </source>
</reference>
<feature type="domain" description="Ferrous iron transporter FeoA-like" evidence="2">
    <location>
        <begin position="2"/>
        <end position="70"/>
    </location>
</feature>
<dbReference type="AlphaFoldDB" id="A0A4D7AL15"/>
<keyword evidence="1" id="KW-0408">Iron</keyword>
<dbReference type="InterPro" id="IPR038157">
    <property type="entry name" value="FeoA_core_dom"/>
</dbReference>
<sequence length="70" mass="7750">MMPLTMARPGETVTIRKITGRDEVRQHLAELGFVVNSDVTVVSQLAGNLILQVKDSRVALDKTMANRIMI</sequence>
<evidence type="ECO:0000259" key="2">
    <source>
        <dbReference type="SMART" id="SM00899"/>
    </source>
</evidence>
<dbReference type="Gene3D" id="2.30.30.90">
    <property type="match status" value="1"/>
</dbReference>
<dbReference type="SUPFAM" id="SSF50037">
    <property type="entry name" value="C-terminal domain of transcriptional repressors"/>
    <property type="match status" value="1"/>
</dbReference>
<proteinExistence type="predicted"/>